<feature type="compositionally biased region" description="Basic and acidic residues" evidence="1">
    <location>
        <begin position="260"/>
        <end position="278"/>
    </location>
</feature>
<reference evidence="2" key="1">
    <citation type="submission" date="2023-08" db="EMBL/GenBank/DDBJ databases">
        <authorList>
            <person name="Chen Y."/>
            <person name="Shah S."/>
            <person name="Dougan E. K."/>
            <person name="Thang M."/>
            <person name="Chan C."/>
        </authorList>
    </citation>
    <scope>NUCLEOTIDE SEQUENCE</scope>
</reference>
<sequence>MASIFGVLDKRQRAADDAALANELDFSFEARADLLEDLLEDDTSCFPLLDCPPEVLSSVLLLSEASTSVRLRPLCRQMRIAVDGNEGMWSLLTLRDFADLGGTTKHYRGLRTLAEWDESNAMRRLEWDPLMICAPPALRYSLLAAMQVRRRLWSQQGPSLGAGWDWFSAKVCRRMAVPTFLRWASLQHEAQALQALLAPLGLESSRKRASAGSDEPPAKRGMRFRCGRSDATELSEEAVKDIYETVQRWHSQEHREMMRAHFQRGEESSGKSRARFERSSSGTFSVTPTLDAHEATVFALNDFEAKPENEATTAATSRALGAPAPGAASRHIEEAQLRLALELSKKESQEVAPAPEKSEIPEPSAEVVEAAGAASQAEERAPEFDGLPLRGEGGVAAAQVFVKPHCLAQRVESLPDALERSIESIVHKLVTPSSWSLLYESVTEELTLRCKCAAWALCAKHGSAMDQLDDLAGDTAKLQGADQISLDHERMCLPIWRKSFLMSGLSCLDAKNTAETELRLSHARHEFLQHAMLEWCELEDLTLFLDAQLGPLEMAIDNFRGSEQLSTAAHTPHVRDIGRLMFRNHCLLDSRVFRPLCLAAYALVHEISRAKKVPDASDSLTELLEQFHEMLAACDVADDHLSASKNTKESYEQNLVAPISAAVERFGEKDIRGHPSRDTERERGKRRGFHCK</sequence>
<dbReference type="PROSITE" id="PS50330">
    <property type="entry name" value="UIM"/>
    <property type="match status" value="1"/>
</dbReference>
<evidence type="ECO:0000313" key="3">
    <source>
        <dbReference type="Proteomes" id="UP001178507"/>
    </source>
</evidence>
<feature type="region of interest" description="Disordered" evidence="1">
    <location>
        <begin position="260"/>
        <end position="285"/>
    </location>
</feature>
<keyword evidence="3" id="KW-1185">Reference proteome</keyword>
<dbReference type="InterPro" id="IPR003903">
    <property type="entry name" value="UIM_dom"/>
</dbReference>
<feature type="region of interest" description="Disordered" evidence="1">
    <location>
        <begin position="667"/>
        <end position="692"/>
    </location>
</feature>
<protein>
    <recommendedName>
        <fullName evidence="4">F-box domain-containing protein</fullName>
    </recommendedName>
</protein>
<organism evidence="2 3">
    <name type="scientific">Effrenium voratum</name>
    <dbReference type="NCBI Taxonomy" id="2562239"/>
    <lineage>
        <taxon>Eukaryota</taxon>
        <taxon>Sar</taxon>
        <taxon>Alveolata</taxon>
        <taxon>Dinophyceae</taxon>
        <taxon>Suessiales</taxon>
        <taxon>Symbiodiniaceae</taxon>
        <taxon>Effrenium</taxon>
    </lineage>
</organism>
<feature type="compositionally biased region" description="Basic and acidic residues" evidence="1">
    <location>
        <begin position="667"/>
        <end position="683"/>
    </location>
</feature>
<accession>A0AA36MKE6</accession>
<name>A0AA36MKE6_9DINO</name>
<evidence type="ECO:0008006" key="4">
    <source>
        <dbReference type="Google" id="ProtNLM"/>
    </source>
</evidence>
<comment type="caution">
    <text evidence="2">The sequence shown here is derived from an EMBL/GenBank/DDBJ whole genome shotgun (WGS) entry which is preliminary data.</text>
</comment>
<evidence type="ECO:0000313" key="2">
    <source>
        <dbReference type="EMBL" id="CAJ1371460.1"/>
    </source>
</evidence>
<evidence type="ECO:0000256" key="1">
    <source>
        <dbReference type="SAM" id="MobiDB-lite"/>
    </source>
</evidence>
<dbReference type="EMBL" id="CAUJNA010000080">
    <property type="protein sequence ID" value="CAJ1371460.1"/>
    <property type="molecule type" value="Genomic_DNA"/>
</dbReference>
<gene>
    <name evidence="2" type="ORF">EVOR1521_LOCUS1763</name>
</gene>
<dbReference type="Proteomes" id="UP001178507">
    <property type="component" value="Unassembled WGS sequence"/>
</dbReference>
<feature type="region of interest" description="Disordered" evidence="1">
    <location>
        <begin position="346"/>
        <end position="365"/>
    </location>
</feature>
<proteinExistence type="predicted"/>
<dbReference type="AlphaFoldDB" id="A0AA36MKE6"/>